<sequence>MVLNVVKKFLLIFGLALVLPFMLTMLSKPETLTFLTRAERELKLNIWFEPSGVITNTGQEVEVDVMASFESEVTPLNYIKVNFVDVEGVSILPNFIVNQRPFRGIVKIGSLSFTPLAPGSYEIAVERDNVALEVKGDVEIQTGKINLIAK</sequence>
<dbReference type="Proteomes" id="UP000177082">
    <property type="component" value="Unassembled WGS sequence"/>
</dbReference>
<accession>A0A1F8BEA6</accession>
<organism evidence="1 2">
    <name type="scientific">Candidatus Woesebacteria bacterium RIFCSPLOWO2_01_FULL_39_21</name>
    <dbReference type="NCBI Taxonomy" id="1802519"/>
    <lineage>
        <taxon>Bacteria</taxon>
        <taxon>Candidatus Woeseibacteriota</taxon>
    </lineage>
</organism>
<reference evidence="1 2" key="1">
    <citation type="journal article" date="2016" name="Nat. Commun.">
        <title>Thousands of microbial genomes shed light on interconnected biogeochemical processes in an aquifer system.</title>
        <authorList>
            <person name="Anantharaman K."/>
            <person name="Brown C.T."/>
            <person name="Hug L.A."/>
            <person name="Sharon I."/>
            <person name="Castelle C.J."/>
            <person name="Probst A.J."/>
            <person name="Thomas B.C."/>
            <person name="Singh A."/>
            <person name="Wilkins M.J."/>
            <person name="Karaoz U."/>
            <person name="Brodie E.L."/>
            <person name="Williams K.H."/>
            <person name="Hubbard S.S."/>
            <person name="Banfield J.F."/>
        </authorList>
    </citation>
    <scope>NUCLEOTIDE SEQUENCE [LARGE SCALE GENOMIC DNA]</scope>
</reference>
<protein>
    <recommendedName>
        <fullName evidence="3">YtkA-like domain-containing protein</fullName>
    </recommendedName>
</protein>
<evidence type="ECO:0000313" key="1">
    <source>
        <dbReference type="EMBL" id="OGM61648.1"/>
    </source>
</evidence>
<proteinExistence type="predicted"/>
<dbReference type="EMBL" id="MGHF01000034">
    <property type="protein sequence ID" value="OGM61648.1"/>
    <property type="molecule type" value="Genomic_DNA"/>
</dbReference>
<evidence type="ECO:0008006" key="3">
    <source>
        <dbReference type="Google" id="ProtNLM"/>
    </source>
</evidence>
<gene>
    <name evidence="1" type="ORF">A2961_03840</name>
</gene>
<comment type="caution">
    <text evidence="1">The sequence shown here is derived from an EMBL/GenBank/DDBJ whole genome shotgun (WGS) entry which is preliminary data.</text>
</comment>
<name>A0A1F8BEA6_9BACT</name>
<dbReference type="AlphaFoldDB" id="A0A1F8BEA6"/>
<dbReference type="STRING" id="1802519.A2961_03840"/>
<evidence type="ECO:0000313" key="2">
    <source>
        <dbReference type="Proteomes" id="UP000177082"/>
    </source>
</evidence>